<keyword evidence="3" id="KW-1185">Reference proteome</keyword>
<organism evidence="1 3">
    <name type="scientific">Didymodactylos carnosus</name>
    <dbReference type="NCBI Taxonomy" id="1234261"/>
    <lineage>
        <taxon>Eukaryota</taxon>
        <taxon>Metazoa</taxon>
        <taxon>Spiralia</taxon>
        <taxon>Gnathifera</taxon>
        <taxon>Rotifera</taxon>
        <taxon>Eurotatoria</taxon>
        <taxon>Bdelloidea</taxon>
        <taxon>Philodinida</taxon>
        <taxon>Philodinidae</taxon>
        <taxon>Didymodactylos</taxon>
    </lineage>
</organism>
<dbReference type="Proteomes" id="UP000663829">
    <property type="component" value="Unassembled WGS sequence"/>
</dbReference>
<dbReference type="EMBL" id="CAJNOQ010005486">
    <property type="protein sequence ID" value="CAF1100349.1"/>
    <property type="molecule type" value="Genomic_DNA"/>
</dbReference>
<evidence type="ECO:0000313" key="1">
    <source>
        <dbReference type="EMBL" id="CAF1100349.1"/>
    </source>
</evidence>
<evidence type="ECO:0000313" key="2">
    <source>
        <dbReference type="EMBL" id="CAF3865341.1"/>
    </source>
</evidence>
<comment type="caution">
    <text evidence="1">The sequence shown here is derived from an EMBL/GenBank/DDBJ whole genome shotgun (WGS) entry which is preliminary data.</text>
</comment>
<dbReference type="OrthoDB" id="10047620at2759"/>
<name>A0A814P3R6_9BILA</name>
<accession>A0A814P3R6</accession>
<dbReference type="Proteomes" id="UP000681722">
    <property type="component" value="Unassembled WGS sequence"/>
</dbReference>
<dbReference type="EMBL" id="CAJOBC010005486">
    <property type="protein sequence ID" value="CAF3865341.1"/>
    <property type="molecule type" value="Genomic_DNA"/>
</dbReference>
<evidence type="ECO:0000313" key="3">
    <source>
        <dbReference type="Proteomes" id="UP000663829"/>
    </source>
</evidence>
<sequence>MSMFCIVLKTLPLPDDSVSKLKENVQCTSITSSSKSSEVEDNPCYIKKMNQPQLAPANALANGFATFQNQVELAGQSFTIDPIMRQKIFHMFEEFNISVCGSARVERYKDVEQHIDHLPSGVDELPQGIMVCLDDGKVFRCLIRNNQTLTALLLFVTYTSCYNINKNEDSDNNLELELRSILNHLNDDNSNENEERSISRGNVLNILDYNIFLNYVYLSNLESEDDNDNNNLFNKRQGGYSSIDFQSRCEIICIGKYRQQGKSMLTASKLCQNECPVKRIQNTDDIANDLDDTENKRDQNTVNKQELSCQLACIAPLREQGISAREAIKYCSKQCQLSKRQMLDFLLQQAQEDN</sequence>
<reference evidence="1" key="1">
    <citation type="submission" date="2021-02" db="EMBL/GenBank/DDBJ databases">
        <authorList>
            <person name="Nowell W R."/>
        </authorList>
    </citation>
    <scope>NUCLEOTIDE SEQUENCE</scope>
</reference>
<gene>
    <name evidence="1" type="ORF">GPM918_LOCUS18714</name>
    <name evidence="2" type="ORF">SRO942_LOCUS18711</name>
</gene>
<protein>
    <submittedName>
        <fullName evidence="1">Uncharacterized protein</fullName>
    </submittedName>
</protein>
<proteinExistence type="predicted"/>
<dbReference type="AlphaFoldDB" id="A0A814P3R6"/>